<evidence type="ECO:0000259" key="1">
    <source>
        <dbReference type="Pfam" id="PF07486"/>
    </source>
</evidence>
<dbReference type="InterPro" id="IPR011105">
    <property type="entry name" value="Cell_wall_hydrolase_SleB"/>
</dbReference>
<comment type="caution">
    <text evidence="2">The sequence shown here is derived from an EMBL/GenBank/DDBJ whole genome shotgun (WGS) entry which is preliminary data.</text>
</comment>
<dbReference type="Pfam" id="PF07486">
    <property type="entry name" value="Hydrolase_2"/>
    <property type="match status" value="1"/>
</dbReference>
<evidence type="ECO:0000313" key="2">
    <source>
        <dbReference type="EMBL" id="KKN04374.1"/>
    </source>
</evidence>
<feature type="domain" description="Cell wall hydrolase SleB" evidence="1">
    <location>
        <begin position="31"/>
        <end position="140"/>
    </location>
</feature>
<dbReference type="Gene3D" id="1.10.10.2520">
    <property type="entry name" value="Cell wall hydrolase SleB, domain 1"/>
    <property type="match status" value="1"/>
</dbReference>
<proteinExistence type="predicted"/>
<reference evidence="2" key="1">
    <citation type="journal article" date="2015" name="Nature">
        <title>Complex archaea that bridge the gap between prokaryotes and eukaryotes.</title>
        <authorList>
            <person name="Spang A."/>
            <person name="Saw J.H."/>
            <person name="Jorgensen S.L."/>
            <person name="Zaremba-Niedzwiedzka K."/>
            <person name="Martijn J."/>
            <person name="Lind A.E."/>
            <person name="van Eijk R."/>
            <person name="Schleper C."/>
            <person name="Guy L."/>
            <person name="Ettema T.J."/>
        </authorList>
    </citation>
    <scope>NUCLEOTIDE SEQUENCE</scope>
</reference>
<dbReference type="GO" id="GO:0016787">
    <property type="term" value="F:hydrolase activity"/>
    <property type="evidence" value="ECO:0007669"/>
    <property type="project" value="InterPro"/>
</dbReference>
<dbReference type="InterPro" id="IPR042047">
    <property type="entry name" value="SleB_dom1"/>
</dbReference>
<protein>
    <recommendedName>
        <fullName evidence="1">Cell wall hydrolase SleB domain-containing protein</fullName>
    </recommendedName>
</protein>
<name>A0A0F9MET6_9ZZZZ</name>
<accession>A0A0F9MET6</accession>
<sequence>FTRSWLAQQPKASGGEQWKCLSEALYFEARGETIKGQFAVAEVILNRVKSRQFPGSLCSVINQGTGKKYQCQFTYTCDGNAEVISEPRAYAQVGKIARAVLDGKAPSLTKGATYYHTKAVSPRWSRVFTRTAQIGVHLFYRDGVQTASND</sequence>
<dbReference type="EMBL" id="LAZR01004928">
    <property type="protein sequence ID" value="KKN04374.1"/>
    <property type="molecule type" value="Genomic_DNA"/>
</dbReference>
<gene>
    <name evidence="2" type="ORF">LCGC14_1098020</name>
</gene>
<organism evidence="2">
    <name type="scientific">marine sediment metagenome</name>
    <dbReference type="NCBI Taxonomy" id="412755"/>
    <lineage>
        <taxon>unclassified sequences</taxon>
        <taxon>metagenomes</taxon>
        <taxon>ecological metagenomes</taxon>
    </lineage>
</organism>
<feature type="non-terminal residue" evidence="2">
    <location>
        <position position="1"/>
    </location>
</feature>
<dbReference type="AlphaFoldDB" id="A0A0F9MET6"/>